<dbReference type="Proteomes" id="UP000585638">
    <property type="component" value="Unassembled WGS sequence"/>
</dbReference>
<sequence length="69" mass="6918">MRSASTRWCVGPGSGTTSTLESGVDSCRASPTGAVTPGSPLAVATCVETTSIRCTAWPTAGTFLPARAD</sequence>
<evidence type="ECO:0000313" key="2">
    <source>
        <dbReference type="EMBL" id="MBB5889439.1"/>
    </source>
</evidence>
<dbReference type="EMBL" id="JACHIR010000001">
    <property type="protein sequence ID" value="MBB5889439.1"/>
    <property type="molecule type" value="Genomic_DNA"/>
</dbReference>
<dbReference type="AlphaFoldDB" id="A0A7W9KBA4"/>
<keyword evidence="3" id="KW-1185">Reference proteome</keyword>
<gene>
    <name evidence="2" type="ORF">BJ998_000635</name>
</gene>
<evidence type="ECO:0000313" key="3">
    <source>
        <dbReference type="Proteomes" id="UP000585638"/>
    </source>
</evidence>
<name>A0A7W9KBA4_9PSEU</name>
<dbReference type="RefSeq" id="WP_184858299.1">
    <property type="nucleotide sequence ID" value="NZ_BAAAWY010000002.1"/>
</dbReference>
<accession>A0A7W9KBA4</accession>
<evidence type="ECO:0000256" key="1">
    <source>
        <dbReference type="SAM" id="MobiDB-lite"/>
    </source>
</evidence>
<proteinExistence type="predicted"/>
<protein>
    <submittedName>
        <fullName evidence="2">Uncharacterized protein</fullName>
    </submittedName>
</protein>
<comment type="caution">
    <text evidence="2">The sequence shown here is derived from an EMBL/GenBank/DDBJ whole genome shotgun (WGS) entry which is preliminary data.</text>
</comment>
<reference evidence="2 3" key="1">
    <citation type="submission" date="2020-08" db="EMBL/GenBank/DDBJ databases">
        <title>Sequencing the genomes of 1000 actinobacteria strains.</title>
        <authorList>
            <person name="Klenk H.-P."/>
        </authorList>
    </citation>
    <scope>NUCLEOTIDE SEQUENCE [LARGE SCALE GENOMIC DNA]</scope>
    <source>
        <strain evidence="2 3">DSM 43851</strain>
    </source>
</reference>
<organism evidence="2 3">
    <name type="scientific">Kutzneria kofuensis</name>
    <dbReference type="NCBI Taxonomy" id="103725"/>
    <lineage>
        <taxon>Bacteria</taxon>
        <taxon>Bacillati</taxon>
        <taxon>Actinomycetota</taxon>
        <taxon>Actinomycetes</taxon>
        <taxon>Pseudonocardiales</taxon>
        <taxon>Pseudonocardiaceae</taxon>
        <taxon>Kutzneria</taxon>
    </lineage>
</organism>
<feature type="region of interest" description="Disordered" evidence="1">
    <location>
        <begin position="1"/>
        <end position="25"/>
    </location>
</feature>